<keyword evidence="2" id="KW-1185">Reference proteome</keyword>
<evidence type="ECO:0000313" key="2">
    <source>
        <dbReference type="Proteomes" id="UP000198931"/>
    </source>
</evidence>
<dbReference type="STRING" id="1125876.SAMN05443292_2436"/>
<dbReference type="Proteomes" id="UP000198931">
    <property type="component" value="Unassembled WGS sequence"/>
</dbReference>
<gene>
    <name evidence="1" type="ORF">SAMN05443292_2436</name>
</gene>
<proteinExistence type="predicted"/>
<name>A0A1I3HXA7_9FLAO</name>
<protein>
    <submittedName>
        <fullName evidence="1">Uncharacterized protein</fullName>
    </submittedName>
</protein>
<dbReference type="EMBL" id="FOQT01000004">
    <property type="protein sequence ID" value="SFI40217.1"/>
    <property type="molecule type" value="Genomic_DNA"/>
</dbReference>
<sequence>MKIKVLIFFLISNIIYSQVSFENSPYEKTYTTEQNTIAQNWEDYVNSFRENSDGNCIYWKTSDLNKTGCNLLQTQGFYNPSLFKLPFKNQILSILKNEDECFELSSIFYMINEKSELNPFAIVKVYVEKIGDNYYFKDNLNRNTKNWESKKVGLINYYFPKTYNFRSKNAEEASKFLNNLNKTFDLDKTNSINYFIAEKCAEVFKISGFDFAPNINTEKCAFYDIKNDIVYTSKFYGEFHKHELIHLINKKYPQAHYLLNTGLSIYNGGENVHKDYNFKTLLQKFNNYYIQNSNVTLDLFNLNNFEKDIQIDYLIGAIIDDAILEKGGLTLLKETLTNVKTDEDLYSFIKNNLLNKNESVSDWLKRRAKLMTLKDFKFKIDL</sequence>
<organism evidence="1 2">
    <name type="scientific">Halpernia frigidisoli</name>
    <dbReference type="NCBI Taxonomy" id="1125876"/>
    <lineage>
        <taxon>Bacteria</taxon>
        <taxon>Pseudomonadati</taxon>
        <taxon>Bacteroidota</taxon>
        <taxon>Flavobacteriia</taxon>
        <taxon>Flavobacteriales</taxon>
        <taxon>Weeksellaceae</taxon>
        <taxon>Chryseobacterium group</taxon>
        <taxon>Halpernia</taxon>
    </lineage>
</organism>
<dbReference type="AlphaFoldDB" id="A0A1I3HXA7"/>
<dbReference type="OrthoDB" id="788362at2"/>
<accession>A0A1I3HXA7</accession>
<evidence type="ECO:0000313" key="1">
    <source>
        <dbReference type="EMBL" id="SFI40217.1"/>
    </source>
</evidence>
<reference evidence="1 2" key="1">
    <citation type="submission" date="2016-10" db="EMBL/GenBank/DDBJ databases">
        <authorList>
            <person name="de Groot N.N."/>
        </authorList>
    </citation>
    <scope>NUCLEOTIDE SEQUENCE [LARGE SCALE GENOMIC DNA]</scope>
    <source>
        <strain evidence="1 2">DSM 26000</strain>
    </source>
</reference>
<dbReference type="RefSeq" id="WP_090081030.1">
    <property type="nucleotide sequence ID" value="NZ_FOQT01000004.1"/>
</dbReference>